<dbReference type="PANTHER" id="PTHR47215:SF1">
    <property type="entry name" value="F9L1.8 PROTEIN"/>
    <property type="match status" value="1"/>
</dbReference>
<comment type="caution">
    <text evidence="2">The sequence shown here is derived from an EMBL/GenBank/DDBJ whole genome shotgun (WGS) entry which is preliminary data.</text>
</comment>
<dbReference type="AlphaFoldDB" id="A0AAV8DR82"/>
<proteinExistence type="predicted"/>
<dbReference type="GO" id="GO:0016491">
    <property type="term" value="F:oxidoreductase activity"/>
    <property type="evidence" value="ECO:0007669"/>
    <property type="project" value="InterPro"/>
</dbReference>
<dbReference type="Pfam" id="PF00175">
    <property type="entry name" value="NAD_binding_1"/>
    <property type="match status" value="1"/>
</dbReference>
<dbReference type="InterPro" id="IPR001433">
    <property type="entry name" value="OxRdtase_FAD/NAD-bd"/>
</dbReference>
<name>A0AAV8DR82_9POAL</name>
<dbReference type="SUPFAM" id="SSF52343">
    <property type="entry name" value="Ferredoxin reductase-like, C-terminal NADP-linked domain"/>
    <property type="match status" value="1"/>
</dbReference>
<dbReference type="Proteomes" id="UP001140206">
    <property type="component" value="Chromosome 3"/>
</dbReference>
<keyword evidence="3" id="KW-1185">Reference proteome</keyword>
<protein>
    <submittedName>
        <fullName evidence="2">FAD/NAD(P)-binding oxidoreductase</fullName>
    </submittedName>
</protein>
<dbReference type="InterPro" id="IPR017938">
    <property type="entry name" value="Riboflavin_synthase-like_b-brl"/>
</dbReference>
<reference evidence="2" key="1">
    <citation type="submission" date="2022-08" db="EMBL/GenBank/DDBJ databases">
        <authorList>
            <person name="Marques A."/>
        </authorList>
    </citation>
    <scope>NUCLEOTIDE SEQUENCE</scope>
    <source>
        <strain evidence="2">RhyPub2mFocal</strain>
        <tissue evidence="2">Leaves</tissue>
    </source>
</reference>
<feature type="domain" description="FAD-binding FR-type" evidence="1">
    <location>
        <begin position="105"/>
        <end position="210"/>
    </location>
</feature>
<dbReference type="PANTHER" id="PTHR47215">
    <property type="match status" value="1"/>
</dbReference>
<dbReference type="Gene3D" id="2.40.30.10">
    <property type="entry name" value="Translation factors"/>
    <property type="match status" value="1"/>
</dbReference>
<dbReference type="PRINTS" id="PR00410">
    <property type="entry name" value="PHEHYDRXLASE"/>
</dbReference>
<sequence length="344" mass="37107">MREKATLLSCNCIISGATNKLHLLSLVSSFINCCPFASSLLSNNNNNKSKRLLSLSPLQLQLQSMATQTFSSKPFLPSLHFSKRPPASISAFSRRLSVLASATTATWTPAPLSVVSPATSDSSIFHVVTDLSSSPSLSSSYSSPGQYLQVRVSGSDSKPAFMAIASPPTLEGKFEFLIKRVPGSTAELICWLKEGDLVELGPVMGKGFPIERIEEPQGADSVFIFATGTGISAIRSLIESDFSTNKKADVRLYYGARNLQIMAYQDRFQAWESSGVTVIPVLSQPDNSWIGETGYVQNAFLRTKPALNPSSTGVVLCGQKEMAEEITSSFLADGVPKDKILTNF</sequence>
<dbReference type="PROSITE" id="PS51384">
    <property type="entry name" value="FAD_FR"/>
    <property type="match status" value="1"/>
</dbReference>
<gene>
    <name evidence="2" type="ORF">LUZ62_054586</name>
</gene>
<dbReference type="Gene3D" id="3.40.50.80">
    <property type="entry name" value="Nucleotide-binding domain of ferredoxin-NADP reductase (FNR) module"/>
    <property type="match status" value="1"/>
</dbReference>
<evidence type="ECO:0000259" key="1">
    <source>
        <dbReference type="PROSITE" id="PS51384"/>
    </source>
</evidence>
<dbReference type="InterPro" id="IPR017927">
    <property type="entry name" value="FAD-bd_FR_type"/>
</dbReference>
<evidence type="ECO:0000313" key="3">
    <source>
        <dbReference type="Proteomes" id="UP001140206"/>
    </source>
</evidence>
<dbReference type="SUPFAM" id="SSF63380">
    <property type="entry name" value="Riboflavin synthase domain-like"/>
    <property type="match status" value="1"/>
</dbReference>
<dbReference type="InterPro" id="IPR039261">
    <property type="entry name" value="FNR_nucleotide-bd"/>
</dbReference>
<accession>A0AAV8DR82</accession>
<organism evidence="2 3">
    <name type="scientific">Rhynchospora pubera</name>
    <dbReference type="NCBI Taxonomy" id="906938"/>
    <lineage>
        <taxon>Eukaryota</taxon>
        <taxon>Viridiplantae</taxon>
        <taxon>Streptophyta</taxon>
        <taxon>Embryophyta</taxon>
        <taxon>Tracheophyta</taxon>
        <taxon>Spermatophyta</taxon>
        <taxon>Magnoliopsida</taxon>
        <taxon>Liliopsida</taxon>
        <taxon>Poales</taxon>
        <taxon>Cyperaceae</taxon>
        <taxon>Cyperoideae</taxon>
        <taxon>Rhynchosporeae</taxon>
        <taxon>Rhynchospora</taxon>
    </lineage>
</organism>
<evidence type="ECO:0000313" key="2">
    <source>
        <dbReference type="EMBL" id="KAJ4770329.1"/>
    </source>
</evidence>
<dbReference type="EMBL" id="JAMFTS010000003">
    <property type="protein sequence ID" value="KAJ4770329.1"/>
    <property type="molecule type" value="Genomic_DNA"/>
</dbReference>